<accession>A0A813M266</accession>
<keyword evidence="9" id="KW-1185">Reference proteome</keyword>
<feature type="transmembrane region" description="Helical" evidence="7">
    <location>
        <begin position="23"/>
        <end position="43"/>
    </location>
</feature>
<dbReference type="GO" id="GO:0016746">
    <property type="term" value="F:acyltransferase activity"/>
    <property type="evidence" value="ECO:0007669"/>
    <property type="project" value="UniProtKB-KW"/>
</dbReference>
<name>A0A813M266_9BILA</name>
<evidence type="ECO:0000256" key="1">
    <source>
        <dbReference type="ARBA" id="ARBA00004141"/>
    </source>
</evidence>
<dbReference type="Pfam" id="PF03062">
    <property type="entry name" value="MBOAT"/>
    <property type="match status" value="1"/>
</dbReference>
<feature type="transmembrane region" description="Helical" evidence="7">
    <location>
        <begin position="363"/>
        <end position="384"/>
    </location>
</feature>
<keyword evidence="4 7" id="KW-1133">Transmembrane helix</keyword>
<evidence type="ECO:0000313" key="9">
    <source>
        <dbReference type="Proteomes" id="UP000663879"/>
    </source>
</evidence>
<dbReference type="InterPro" id="IPR049941">
    <property type="entry name" value="LPLAT_7/PORCN-like"/>
</dbReference>
<reference evidence="8" key="1">
    <citation type="submission" date="2021-02" db="EMBL/GenBank/DDBJ databases">
        <authorList>
            <person name="Nowell W R."/>
        </authorList>
    </citation>
    <scope>NUCLEOTIDE SEQUENCE</scope>
    <source>
        <strain evidence="8">Ploen Becks lab</strain>
    </source>
</reference>
<comment type="caution">
    <text evidence="8">The sequence shown here is derived from an EMBL/GenBank/DDBJ whole genome shotgun (WGS) entry which is preliminary data.</text>
</comment>
<dbReference type="InterPro" id="IPR004299">
    <property type="entry name" value="MBOAT_fam"/>
</dbReference>
<feature type="transmembrane region" description="Helical" evidence="7">
    <location>
        <begin position="440"/>
        <end position="459"/>
    </location>
</feature>
<evidence type="ECO:0000256" key="6">
    <source>
        <dbReference type="ARBA" id="ARBA00023315"/>
    </source>
</evidence>
<organism evidence="8 9">
    <name type="scientific">Brachionus calyciflorus</name>
    <dbReference type="NCBI Taxonomy" id="104777"/>
    <lineage>
        <taxon>Eukaryota</taxon>
        <taxon>Metazoa</taxon>
        <taxon>Spiralia</taxon>
        <taxon>Gnathifera</taxon>
        <taxon>Rotifera</taxon>
        <taxon>Eurotatoria</taxon>
        <taxon>Monogononta</taxon>
        <taxon>Pseudotrocha</taxon>
        <taxon>Ploima</taxon>
        <taxon>Brachionidae</taxon>
        <taxon>Brachionus</taxon>
    </lineage>
</organism>
<protein>
    <submittedName>
        <fullName evidence="8">Uncharacterized protein</fullName>
    </submittedName>
</protein>
<dbReference type="PANTHER" id="PTHR13906:SF4">
    <property type="entry name" value="LYSOPHOSPHOLIPID ACYLTRANSFERASE 6"/>
    <property type="match status" value="1"/>
</dbReference>
<feature type="transmembrane region" description="Helical" evidence="7">
    <location>
        <begin position="231"/>
        <end position="250"/>
    </location>
</feature>
<gene>
    <name evidence="8" type="ORF">OXX778_LOCUS1298</name>
</gene>
<sequence>MTYHGSRLFSFVSDSIGLPLDQLNFLISQIFAIIFGLLFRANLKPCPQNTLKRHLVGFLVGILLGHFCYGDQMWHLFLQGFVCYIALQFCPRKYVHLVTFVFSMGYLSALHIYRLFYDYGNYTLDISGQMMVATQKLTSLAFAYYDGMRKFEDLNEDQKTQAINDCPHMIEFLGYVFNFQGIIVGPLCYYQDYIDFITGNNILKKQIKGADGQESSIIVQPSVTVVLVKKLLLTALLAAIFFKVTLVYPISSNLLPEILEKGILYRFVYYYISASSQRVKYYLAWVLADAVNNASGLGFNGYDENGNAKWDLVSNVRILQVEMSQSMKSSFDHWNTQTQLWLRRIAYDRLPTGKTLGVFVLSAFWHGFYPGYYLTFVLCAFLVYAGRGIRRKIRPFFLKNKLIKFFYDIFTWIFAIFAVNYSAASFDLMEMEIAFKFYNSWYWCVHIVAIILVVILPGGSTKKKKPLTEEIKKE</sequence>
<dbReference type="GO" id="GO:0016020">
    <property type="term" value="C:membrane"/>
    <property type="evidence" value="ECO:0007669"/>
    <property type="project" value="UniProtKB-SubCell"/>
</dbReference>
<evidence type="ECO:0000256" key="5">
    <source>
        <dbReference type="ARBA" id="ARBA00023136"/>
    </source>
</evidence>
<dbReference type="EMBL" id="CAJNOC010000080">
    <property type="protein sequence ID" value="CAF0713092.1"/>
    <property type="molecule type" value="Genomic_DNA"/>
</dbReference>
<proteinExistence type="predicted"/>
<dbReference type="OrthoDB" id="286734at2759"/>
<keyword evidence="6" id="KW-0012">Acyltransferase</keyword>
<keyword evidence="3 7" id="KW-0812">Transmembrane</keyword>
<feature type="transmembrane region" description="Helical" evidence="7">
    <location>
        <begin position="405"/>
        <end position="424"/>
    </location>
</feature>
<evidence type="ECO:0000256" key="3">
    <source>
        <dbReference type="ARBA" id="ARBA00022692"/>
    </source>
</evidence>
<dbReference type="PANTHER" id="PTHR13906">
    <property type="entry name" value="PORCUPINE"/>
    <property type="match status" value="1"/>
</dbReference>
<dbReference type="Proteomes" id="UP000663879">
    <property type="component" value="Unassembled WGS sequence"/>
</dbReference>
<feature type="transmembrane region" description="Helical" evidence="7">
    <location>
        <begin position="55"/>
        <end position="74"/>
    </location>
</feature>
<keyword evidence="2" id="KW-0808">Transferase</keyword>
<evidence type="ECO:0000313" key="8">
    <source>
        <dbReference type="EMBL" id="CAF0713092.1"/>
    </source>
</evidence>
<comment type="subcellular location">
    <subcellularLocation>
        <location evidence="1">Membrane</location>
        <topology evidence="1">Multi-pass membrane protein</topology>
    </subcellularLocation>
</comment>
<dbReference type="GO" id="GO:0030258">
    <property type="term" value="P:lipid modification"/>
    <property type="evidence" value="ECO:0007669"/>
    <property type="project" value="TreeGrafter"/>
</dbReference>
<evidence type="ECO:0000256" key="4">
    <source>
        <dbReference type="ARBA" id="ARBA00022989"/>
    </source>
</evidence>
<keyword evidence="5 7" id="KW-0472">Membrane</keyword>
<evidence type="ECO:0000256" key="2">
    <source>
        <dbReference type="ARBA" id="ARBA00022679"/>
    </source>
</evidence>
<feature type="transmembrane region" description="Helical" evidence="7">
    <location>
        <begin position="94"/>
        <end position="113"/>
    </location>
</feature>
<dbReference type="AlphaFoldDB" id="A0A813M266"/>
<evidence type="ECO:0000256" key="7">
    <source>
        <dbReference type="SAM" id="Phobius"/>
    </source>
</evidence>